<keyword evidence="1" id="KW-1133">Transmembrane helix</keyword>
<protein>
    <submittedName>
        <fullName evidence="2">Uncharacterized protein</fullName>
    </submittedName>
</protein>
<keyword evidence="3" id="KW-1185">Reference proteome</keyword>
<accession>A0A0D0IY12</accession>
<evidence type="ECO:0000313" key="2">
    <source>
        <dbReference type="EMBL" id="KIP64458.1"/>
    </source>
</evidence>
<dbReference type="AlphaFoldDB" id="A0A0D0IY12"/>
<gene>
    <name evidence="2" type="ORF">ST44_02145</name>
</gene>
<comment type="caution">
    <text evidence="2">The sequence shown here is derived from an EMBL/GenBank/DDBJ whole genome shotgun (WGS) entry which is preliminary data.</text>
</comment>
<organism evidence="2 3">
    <name type="scientific">Prevotella pectinovora</name>
    <dbReference type="NCBI Taxonomy" id="1602169"/>
    <lineage>
        <taxon>Bacteria</taxon>
        <taxon>Pseudomonadati</taxon>
        <taxon>Bacteroidota</taxon>
        <taxon>Bacteroidia</taxon>
        <taxon>Bacteroidales</taxon>
        <taxon>Prevotellaceae</taxon>
        <taxon>Prevotella</taxon>
    </lineage>
</organism>
<reference evidence="2 3" key="1">
    <citation type="submission" date="2015-01" db="EMBL/GenBank/DDBJ databases">
        <title>Comparative genomics of non-oral Prevotella species.</title>
        <authorList>
            <person name="Accetto T."/>
            <person name="Nograsek B."/>
            <person name="Avgustin G."/>
        </authorList>
    </citation>
    <scope>NUCLEOTIDE SEQUENCE [LARGE SCALE GENOMIC DNA]</scope>
    <source>
        <strain evidence="2 3">P5-119</strain>
    </source>
</reference>
<sequence>MDKDFGIWEPAKKWLKEDIERKRDNALITIVPFRDNNDGVIGPILRSKVDWNSLENKFNTLISSAHSKTGICRAWKSATPLMKPEYENWFILLTDGEDGYDGSDKVKELMREWCQYHEGCHGYVVTLSKVAKEALWTDLSNCDDIDIINVTDHIPVIGSFIKKPMSMLASSPKNFVIGFSEEGEFKGHVNCNDPYYEVSLESNLISNESAKIIVKEKKRPSQNHEIRFSIISDQEGVKFLKPTFSIFVDTRDLANMNFAANSGGEYNGGKDDTYDSFLGYPAKDWACYSIKLENVLNKQAIISNATMDMSVDIPSALKNKIKIFLDDKEIDNHFVLNSSNNNSSLLIKVSHDAPEDVFSINVTGIGTNIESVNGELSNTYSAKLIIKHSVSSNPLETLLIFLLVVFVIACLIRIFYSHLRRGVYCGIDYVINDSQEVLVKKRKANRIVISSKVKEQNWIDWLFNGKTLYNIEPIPGLKSDICFKAARLKRTMRLSCTENKNYYLDGIKMRKQILTANEDIEHVITDKNNIELLTLIVF</sequence>
<name>A0A0D0IY12_9BACT</name>
<dbReference type="Proteomes" id="UP000032046">
    <property type="component" value="Unassembled WGS sequence"/>
</dbReference>
<dbReference type="RefSeq" id="WP_042517677.1">
    <property type="nucleotide sequence ID" value="NZ_JXQK01000020.1"/>
</dbReference>
<feature type="transmembrane region" description="Helical" evidence="1">
    <location>
        <begin position="398"/>
        <end position="416"/>
    </location>
</feature>
<dbReference type="EMBL" id="JXQK01000020">
    <property type="protein sequence ID" value="KIP64458.1"/>
    <property type="molecule type" value="Genomic_DNA"/>
</dbReference>
<proteinExistence type="predicted"/>
<keyword evidence="1" id="KW-0472">Membrane</keyword>
<evidence type="ECO:0000313" key="3">
    <source>
        <dbReference type="Proteomes" id="UP000032046"/>
    </source>
</evidence>
<dbReference type="STRING" id="1602171.ST44_02145"/>
<keyword evidence="1" id="KW-0812">Transmembrane</keyword>
<evidence type="ECO:0000256" key="1">
    <source>
        <dbReference type="SAM" id="Phobius"/>
    </source>
</evidence>